<organism evidence="2 3">
    <name type="scientific">Triangularia setosa</name>
    <dbReference type="NCBI Taxonomy" id="2587417"/>
    <lineage>
        <taxon>Eukaryota</taxon>
        <taxon>Fungi</taxon>
        <taxon>Dikarya</taxon>
        <taxon>Ascomycota</taxon>
        <taxon>Pezizomycotina</taxon>
        <taxon>Sordariomycetes</taxon>
        <taxon>Sordariomycetidae</taxon>
        <taxon>Sordariales</taxon>
        <taxon>Podosporaceae</taxon>
        <taxon>Triangularia</taxon>
    </lineage>
</organism>
<dbReference type="Pfam" id="PF06985">
    <property type="entry name" value="HET"/>
    <property type="match status" value="1"/>
</dbReference>
<dbReference type="PANTHER" id="PTHR33112">
    <property type="entry name" value="DOMAIN PROTEIN, PUTATIVE-RELATED"/>
    <property type="match status" value="1"/>
</dbReference>
<gene>
    <name evidence="2" type="ORF">QBC36DRAFT_229006</name>
</gene>
<protein>
    <submittedName>
        <fullName evidence="2">Heterokaryon incompatibility protein-domain-containing protein</fullName>
    </submittedName>
</protein>
<dbReference type="Proteomes" id="UP001302321">
    <property type="component" value="Unassembled WGS sequence"/>
</dbReference>
<evidence type="ECO:0000313" key="2">
    <source>
        <dbReference type="EMBL" id="KAK4180820.1"/>
    </source>
</evidence>
<comment type="caution">
    <text evidence="2">The sequence shown here is derived from an EMBL/GenBank/DDBJ whole genome shotgun (WGS) entry which is preliminary data.</text>
</comment>
<dbReference type="AlphaFoldDB" id="A0AAN7ACB6"/>
<reference evidence="2" key="1">
    <citation type="journal article" date="2023" name="Mol. Phylogenet. Evol.">
        <title>Genome-scale phylogeny and comparative genomics of the fungal order Sordariales.</title>
        <authorList>
            <person name="Hensen N."/>
            <person name="Bonometti L."/>
            <person name="Westerberg I."/>
            <person name="Brannstrom I.O."/>
            <person name="Guillou S."/>
            <person name="Cros-Aarteil S."/>
            <person name="Calhoun S."/>
            <person name="Haridas S."/>
            <person name="Kuo A."/>
            <person name="Mondo S."/>
            <person name="Pangilinan J."/>
            <person name="Riley R."/>
            <person name="LaButti K."/>
            <person name="Andreopoulos B."/>
            <person name="Lipzen A."/>
            <person name="Chen C."/>
            <person name="Yan M."/>
            <person name="Daum C."/>
            <person name="Ng V."/>
            <person name="Clum A."/>
            <person name="Steindorff A."/>
            <person name="Ohm R.A."/>
            <person name="Martin F."/>
            <person name="Silar P."/>
            <person name="Natvig D.O."/>
            <person name="Lalanne C."/>
            <person name="Gautier V."/>
            <person name="Ament-Velasquez S.L."/>
            <person name="Kruys A."/>
            <person name="Hutchinson M.I."/>
            <person name="Powell A.J."/>
            <person name="Barry K."/>
            <person name="Miller A.N."/>
            <person name="Grigoriev I.V."/>
            <person name="Debuchy R."/>
            <person name="Gladieux P."/>
            <person name="Hiltunen Thoren M."/>
            <person name="Johannesson H."/>
        </authorList>
    </citation>
    <scope>NUCLEOTIDE SEQUENCE</scope>
    <source>
        <strain evidence="2">CBS 892.96</strain>
    </source>
</reference>
<evidence type="ECO:0000313" key="3">
    <source>
        <dbReference type="Proteomes" id="UP001302321"/>
    </source>
</evidence>
<evidence type="ECO:0000259" key="1">
    <source>
        <dbReference type="Pfam" id="PF06985"/>
    </source>
</evidence>
<reference evidence="2" key="2">
    <citation type="submission" date="2023-05" db="EMBL/GenBank/DDBJ databases">
        <authorList>
            <consortium name="Lawrence Berkeley National Laboratory"/>
            <person name="Steindorff A."/>
            <person name="Hensen N."/>
            <person name="Bonometti L."/>
            <person name="Westerberg I."/>
            <person name="Brannstrom I.O."/>
            <person name="Guillou S."/>
            <person name="Cros-Aarteil S."/>
            <person name="Calhoun S."/>
            <person name="Haridas S."/>
            <person name="Kuo A."/>
            <person name="Mondo S."/>
            <person name="Pangilinan J."/>
            <person name="Riley R."/>
            <person name="Labutti K."/>
            <person name="Andreopoulos B."/>
            <person name="Lipzen A."/>
            <person name="Chen C."/>
            <person name="Yanf M."/>
            <person name="Daum C."/>
            <person name="Ng V."/>
            <person name="Clum A."/>
            <person name="Ohm R."/>
            <person name="Martin F."/>
            <person name="Silar P."/>
            <person name="Natvig D."/>
            <person name="Lalanne C."/>
            <person name="Gautier V."/>
            <person name="Ament-Velasquez S.L."/>
            <person name="Kruys A."/>
            <person name="Hutchinson M.I."/>
            <person name="Powell A.J."/>
            <person name="Barry K."/>
            <person name="Miller A.N."/>
            <person name="Grigoriev I.V."/>
            <person name="Debuchy R."/>
            <person name="Gladieux P."/>
            <person name="Thoren M.H."/>
            <person name="Johannesson H."/>
        </authorList>
    </citation>
    <scope>NUCLEOTIDE SEQUENCE</scope>
    <source>
        <strain evidence="2">CBS 892.96</strain>
    </source>
</reference>
<proteinExistence type="predicted"/>
<dbReference type="InterPro" id="IPR010730">
    <property type="entry name" value="HET"/>
</dbReference>
<dbReference type="EMBL" id="MU866094">
    <property type="protein sequence ID" value="KAK4180820.1"/>
    <property type="molecule type" value="Genomic_DNA"/>
</dbReference>
<sequence length="787" mass="87504">MSTNESYSFDNPHTCHHCSAIQLNLKLKPQIFCCFGCLYNGLGRTTDKGEYVCFECARPFPGASGIDLRYSSNLPYDLAQTLTAAESDGCEFYRWVICRVTRFFKIHEDPNGWNSEKASELLSKTSRFELFGISEGDGRANININFFRRWTGEDGTEHETRDGLGNFDAWSTGDDPAFKFISSRPYVQDVSSVQSIHFARLSFEKCMKGHPWCRTDQISHLSVSRRPEGVLLHERMDPHDIPTRLLDVGTAASSDTDAAYIKLIETTVDDEGGQFIEQISSAGFIALSYCWGGDQNSKLVASNLQAYKSGGIKLTQLDQSLQDAVQVARQVRIRYLWIDALCILQDDEDGQGNNPDKAHEISRMSSYYGRATLTILAASASRAVDGFLQRRKPATNFNMAPTRIQLLWSDNNNNNPVKVHNIFFVKQPTNPIVEPITTRGWTLQESLLSRRILIYGFNQLYWSCLNSFAGCGGQIANLTDRTIPGIESLVPGVYPIGSLVDQPVYSQWNSIVKTYTKRFLSQSGDKLWAISAIASHIIQVSAHRGEKPAYAAGLLVDEANPGTWLQQLLWYPDSIGRDIKRPGGKYRAPSWSWASVDGVVKVPSWSPRLDEHAVVEGWGIELAMKGALYGGLTGGHILLRAVTQPICRVIERCSNVVWAERIQTEGSGDDDSDWTYTRTGGELEGTADRWVLMLLADSGEDRMVVETILRDPGPGTGILLVGLSSLSTGRLVGTRGIIVQRSWGDGDSESYKRCGSFRLKMGSHANGRSDLTAIFFKMGTRETLRIL</sequence>
<dbReference type="PANTHER" id="PTHR33112:SF16">
    <property type="entry name" value="HETEROKARYON INCOMPATIBILITY DOMAIN-CONTAINING PROTEIN"/>
    <property type="match status" value="1"/>
</dbReference>
<name>A0AAN7ACB6_9PEZI</name>
<feature type="domain" description="Heterokaryon incompatibility" evidence="1">
    <location>
        <begin position="284"/>
        <end position="445"/>
    </location>
</feature>
<accession>A0AAN7ACB6</accession>
<keyword evidence="3" id="KW-1185">Reference proteome</keyword>